<dbReference type="EMBL" id="VIGB01000003">
    <property type="protein sequence ID" value="TQF01992.1"/>
    <property type="molecule type" value="Genomic_DNA"/>
</dbReference>
<dbReference type="AlphaFoldDB" id="A0A540VYZ5"/>
<name>A0A540VYZ5_9ACTN</name>
<sequence length="73" mass="8052">MTDDRPTSERFSLTLIPVAQQALAKIMKATGLTRADSINRAVQVYGFIAEEMHGGKELLLRDSAGNLERVHIV</sequence>
<accession>A0A540VYZ5</accession>
<dbReference type="OrthoDB" id="3638073at2"/>
<reference evidence="1 2" key="1">
    <citation type="submission" date="2019-06" db="EMBL/GenBank/DDBJ databases">
        <title>Description of Kitasatospora acidophila sp. nov. isolated from pine grove soil, and reclassification of Streptomyces novaecaesareae to Kitasatospora novaeceasareae comb. nov.</title>
        <authorList>
            <person name="Kim M.J."/>
        </authorList>
    </citation>
    <scope>NUCLEOTIDE SEQUENCE [LARGE SCALE GENOMIC DNA]</scope>
    <source>
        <strain evidence="1 2">MMS16-CNU292</strain>
    </source>
</reference>
<organism evidence="1 2">
    <name type="scientific">Kitasatospora acidiphila</name>
    <dbReference type="NCBI Taxonomy" id="2567942"/>
    <lineage>
        <taxon>Bacteria</taxon>
        <taxon>Bacillati</taxon>
        <taxon>Actinomycetota</taxon>
        <taxon>Actinomycetes</taxon>
        <taxon>Kitasatosporales</taxon>
        <taxon>Streptomycetaceae</taxon>
        <taxon>Kitasatospora</taxon>
    </lineage>
</organism>
<proteinExistence type="predicted"/>
<keyword evidence="2" id="KW-1185">Reference proteome</keyword>
<gene>
    <name evidence="1" type="ORF">E6W39_06525</name>
</gene>
<protein>
    <submittedName>
        <fullName evidence="1">M20 family metallopeptidase</fullName>
    </submittedName>
</protein>
<comment type="caution">
    <text evidence="1">The sequence shown here is derived from an EMBL/GenBank/DDBJ whole genome shotgun (WGS) entry which is preliminary data.</text>
</comment>
<evidence type="ECO:0000313" key="1">
    <source>
        <dbReference type="EMBL" id="TQF01992.1"/>
    </source>
</evidence>
<dbReference type="Proteomes" id="UP000319103">
    <property type="component" value="Unassembled WGS sequence"/>
</dbReference>
<evidence type="ECO:0000313" key="2">
    <source>
        <dbReference type="Proteomes" id="UP000319103"/>
    </source>
</evidence>
<dbReference type="RefSeq" id="WP_141632708.1">
    <property type="nucleotide sequence ID" value="NZ_VIGB01000003.1"/>
</dbReference>